<dbReference type="Gene3D" id="1.20.1050.10">
    <property type="match status" value="1"/>
</dbReference>
<reference evidence="2" key="1">
    <citation type="journal article" date="2020" name="mSystems">
        <title>Genome- and Community-Level Interaction Insights into Carbon Utilization and Element Cycling Functions of Hydrothermarchaeota in Hydrothermal Sediment.</title>
        <authorList>
            <person name="Zhou Z."/>
            <person name="Liu Y."/>
            <person name="Xu W."/>
            <person name="Pan J."/>
            <person name="Luo Z.H."/>
            <person name="Li M."/>
        </authorList>
    </citation>
    <scope>NUCLEOTIDE SEQUENCE [LARGE SCALE GENOMIC DNA]</scope>
    <source>
        <strain evidence="2">HyVt-485</strain>
    </source>
</reference>
<evidence type="ECO:0000259" key="1">
    <source>
        <dbReference type="PROSITE" id="PS50404"/>
    </source>
</evidence>
<dbReference type="EMBL" id="DRMJ01000340">
    <property type="protein sequence ID" value="HHL43261.1"/>
    <property type="molecule type" value="Genomic_DNA"/>
</dbReference>
<dbReference type="SFLD" id="SFLDS00019">
    <property type="entry name" value="Glutathione_Transferase_(cytos"/>
    <property type="match status" value="1"/>
</dbReference>
<dbReference type="PANTHER" id="PTHR44051:SF8">
    <property type="entry name" value="GLUTATHIONE S-TRANSFERASE GSTA"/>
    <property type="match status" value="1"/>
</dbReference>
<dbReference type="InterPro" id="IPR036282">
    <property type="entry name" value="Glutathione-S-Trfase_C_sf"/>
</dbReference>
<feature type="non-terminal residue" evidence="2">
    <location>
        <position position="155"/>
    </location>
</feature>
<dbReference type="Proteomes" id="UP000885830">
    <property type="component" value="Unassembled WGS sequence"/>
</dbReference>
<proteinExistence type="predicted"/>
<dbReference type="Gene3D" id="3.40.30.10">
    <property type="entry name" value="Glutaredoxin"/>
    <property type="match status" value="1"/>
</dbReference>
<protein>
    <submittedName>
        <fullName evidence="2">Glutathione S-transferase</fullName>
    </submittedName>
</protein>
<name>A0A7C5QPS9_9PROT</name>
<organism evidence="2">
    <name type="scientific">Hellea balneolensis</name>
    <dbReference type="NCBI Taxonomy" id="287478"/>
    <lineage>
        <taxon>Bacteria</taxon>
        <taxon>Pseudomonadati</taxon>
        <taxon>Pseudomonadota</taxon>
        <taxon>Alphaproteobacteria</taxon>
        <taxon>Maricaulales</taxon>
        <taxon>Robiginitomaculaceae</taxon>
        <taxon>Hellea</taxon>
    </lineage>
</organism>
<dbReference type="InterPro" id="IPR040079">
    <property type="entry name" value="Glutathione_S-Trfase"/>
</dbReference>
<comment type="caution">
    <text evidence="2">The sequence shown here is derived from an EMBL/GenBank/DDBJ whole genome shotgun (WGS) entry which is preliminary data.</text>
</comment>
<dbReference type="SFLD" id="SFLDG00358">
    <property type="entry name" value="Main_(cytGST)"/>
    <property type="match status" value="1"/>
</dbReference>
<dbReference type="InterPro" id="IPR036249">
    <property type="entry name" value="Thioredoxin-like_sf"/>
</dbReference>
<dbReference type="CDD" id="cd03046">
    <property type="entry name" value="GST_N_GTT1_like"/>
    <property type="match status" value="1"/>
</dbReference>
<dbReference type="PROSITE" id="PS50404">
    <property type="entry name" value="GST_NTER"/>
    <property type="match status" value="1"/>
</dbReference>
<dbReference type="Pfam" id="PF02798">
    <property type="entry name" value="GST_N"/>
    <property type="match status" value="1"/>
</dbReference>
<dbReference type="InterPro" id="IPR004045">
    <property type="entry name" value="Glutathione_S-Trfase_N"/>
</dbReference>
<dbReference type="SUPFAM" id="SSF47616">
    <property type="entry name" value="GST C-terminal domain-like"/>
    <property type="match status" value="1"/>
</dbReference>
<accession>A0A7C5QPS9</accession>
<feature type="domain" description="GST N-terminal" evidence="1">
    <location>
        <begin position="3"/>
        <end position="84"/>
    </location>
</feature>
<dbReference type="PANTHER" id="PTHR44051">
    <property type="entry name" value="GLUTATHIONE S-TRANSFERASE-RELATED"/>
    <property type="match status" value="1"/>
</dbReference>
<evidence type="ECO:0000313" key="2">
    <source>
        <dbReference type="EMBL" id="HHL43261.1"/>
    </source>
</evidence>
<dbReference type="AlphaFoldDB" id="A0A7C5QPS9"/>
<dbReference type="SUPFAM" id="SSF52833">
    <property type="entry name" value="Thioredoxin-like"/>
    <property type="match status" value="1"/>
</dbReference>
<gene>
    <name evidence="2" type="ORF">ENJ42_06570</name>
</gene>
<sequence>MPKPDITVYHLPMSRSMRVLWLLEELNLPYQVKTLKQQPGLFGGEEYTKIHPLNKVPAITDGDMCMFESVAIMQYIMDRYAPGKLRPDVTDAEYGPYLQWLHYGESSLAPAIATLMYQRHFFSPEKRSIHAEEHGIHELEKQFSILETQLADHEY</sequence>